<gene>
    <name evidence="2" type="ORF">NSU_3412</name>
</gene>
<feature type="compositionally biased region" description="Polar residues" evidence="1">
    <location>
        <begin position="17"/>
        <end position="29"/>
    </location>
</feature>
<dbReference type="Proteomes" id="UP000004030">
    <property type="component" value="Unassembled WGS sequence"/>
</dbReference>
<evidence type="ECO:0000256" key="1">
    <source>
        <dbReference type="SAM" id="MobiDB-lite"/>
    </source>
</evidence>
<dbReference type="PATRIC" id="fig|1088721.7.peg.4735"/>
<protein>
    <submittedName>
        <fullName evidence="2">Uncharacterized protein</fullName>
    </submittedName>
</protein>
<reference evidence="2 3" key="1">
    <citation type="journal article" date="2012" name="J. Bacteriol.">
        <title>Genome sequence of benzo(a)pyrene-degrading bacterium Novosphingobium pentaromativorans US6-1.</title>
        <authorList>
            <person name="Luo Y.R."/>
            <person name="Kang S.G."/>
            <person name="Kim S.J."/>
            <person name="Kim M.R."/>
            <person name="Li N."/>
            <person name="Lee J.H."/>
            <person name="Kwon K.K."/>
        </authorList>
    </citation>
    <scope>NUCLEOTIDE SEQUENCE [LARGE SCALE GENOMIC DNA]</scope>
    <source>
        <strain evidence="2 3">US6-1</strain>
    </source>
</reference>
<name>G6EGI2_9SPHN</name>
<keyword evidence="3" id="KW-1185">Reference proteome</keyword>
<proteinExistence type="predicted"/>
<organism evidence="2 3">
    <name type="scientific">Novosphingobium pentaromativorans US6-1</name>
    <dbReference type="NCBI Taxonomy" id="1088721"/>
    <lineage>
        <taxon>Bacteria</taxon>
        <taxon>Pseudomonadati</taxon>
        <taxon>Pseudomonadota</taxon>
        <taxon>Alphaproteobacteria</taxon>
        <taxon>Sphingomonadales</taxon>
        <taxon>Sphingomonadaceae</taxon>
        <taxon>Novosphingobium</taxon>
    </lineage>
</organism>
<feature type="region of interest" description="Disordered" evidence="1">
    <location>
        <begin position="1"/>
        <end position="30"/>
    </location>
</feature>
<dbReference type="KEGG" id="npn:JI59_21925"/>
<evidence type="ECO:0000313" key="3">
    <source>
        <dbReference type="Proteomes" id="UP000004030"/>
    </source>
</evidence>
<dbReference type="EMBL" id="AGFM01000055">
    <property type="protein sequence ID" value="EHJ59529.1"/>
    <property type="molecule type" value="Genomic_DNA"/>
</dbReference>
<sequence length="65" mass="7132">MPALNITFGTGHAGSRSPANENGTASQGNWRRFPVQVGPCLRSYPDQEQFEAICARELSAERDHT</sequence>
<comment type="caution">
    <text evidence="2">The sequence shown here is derived from an EMBL/GenBank/DDBJ whole genome shotgun (WGS) entry which is preliminary data.</text>
</comment>
<dbReference type="AlphaFoldDB" id="G6EGI2"/>
<evidence type="ECO:0000313" key="2">
    <source>
        <dbReference type="EMBL" id="EHJ59529.1"/>
    </source>
</evidence>
<accession>G6EGI2</accession>